<dbReference type="KEGG" id="mch:Mchl_3318"/>
<name>B7KTU3_METC4</name>
<protein>
    <submittedName>
        <fullName evidence="2">Uncharacterized protein</fullName>
    </submittedName>
</protein>
<evidence type="ECO:0000313" key="2">
    <source>
        <dbReference type="EMBL" id="ACK84153.1"/>
    </source>
</evidence>
<evidence type="ECO:0000256" key="1">
    <source>
        <dbReference type="SAM" id="MobiDB-lite"/>
    </source>
</evidence>
<organism evidence="2 3">
    <name type="scientific">Methylorubrum extorquens (strain CM4 / NCIMB 13688)</name>
    <name type="common">Methylobacterium extorquens</name>
    <dbReference type="NCBI Taxonomy" id="440085"/>
    <lineage>
        <taxon>Bacteria</taxon>
        <taxon>Pseudomonadati</taxon>
        <taxon>Pseudomonadota</taxon>
        <taxon>Alphaproteobacteria</taxon>
        <taxon>Hyphomicrobiales</taxon>
        <taxon>Methylobacteriaceae</taxon>
        <taxon>Methylorubrum</taxon>
    </lineage>
</organism>
<feature type="region of interest" description="Disordered" evidence="1">
    <location>
        <begin position="1"/>
        <end position="25"/>
    </location>
</feature>
<dbReference type="RefSeq" id="WP_015951468.1">
    <property type="nucleotide sequence ID" value="NC_011757.1"/>
</dbReference>
<accession>B7KTU3</accession>
<reference evidence="3" key="1">
    <citation type="submission" date="2008-12" db="EMBL/GenBank/DDBJ databases">
        <title>Complete sequence of chromosome of Methylobacterium chloromethanicum CM4.</title>
        <authorList>
            <consortium name="US DOE Joint Genome Institute"/>
            <person name="Lucas S."/>
            <person name="Copeland A."/>
            <person name="Lapidus A."/>
            <person name="Glavina del Rio T."/>
            <person name="Dalin E."/>
            <person name="Tice H."/>
            <person name="Bruce D."/>
            <person name="Goodwin L."/>
            <person name="Pitluck S."/>
            <person name="Chertkov O."/>
            <person name="Brettin T."/>
            <person name="Detter J.C."/>
            <person name="Han C."/>
            <person name="Larimer F."/>
            <person name="Land M."/>
            <person name="Hauser L."/>
            <person name="Kyrpides N."/>
            <person name="Mikhailova N."/>
            <person name="Marx C."/>
            <person name="Richardson P."/>
        </authorList>
    </citation>
    <scope>NUCLEOTIDE SEQUENCE [LARGE SCALE GENOMIC DNA]</scope>
    <source>
        <strain evidence="3">CM4 / NCIMB 13688</strain>
    </source>
</reference>
<reference evidence="2 3" key="2">
    <citation type="journal article" date="2012" name="J. Bacteriol.">
        <title>Complete genome sequences of six strains of the genus Methylobacterium.</title>
        <authorList>
            <person name="Marx C.J."/>
            <person name="Bringel F."/>
            <person name="Chistoserdova L."/>
            <person name="Moulin L."/>
            <person name="Farhan Ul Haque M."/>
            <person name="Fleischman D.E."/>
            <person name="Gruffaz C."/>
            <person name="Jourand P."/>
            <person name="Knief C."/>
            <person name="Lee M.C."/>
            <person name="Muller E.E."/>
            <person name="Nadalig T."/>
            <person name="Peyraud R."/>
            <person name="Roselli S."/>
            <person name="Russ L."/>
            <person name="Goodwin L.A."/>
            <person name="Ivanova N."/>
            <person name="Kyrpides N."/>
            <person name="Lajus A."/>
            <person name="Land M.L."/>
            <person name="Medigue C."/>
            <person name="Mikhailova N."/>
            <person name="Nolan M."/>
            <person name="Woyke T."/>
            <person name="Stolyar S."/>
            <person name="Vorholt J.A."/>
            <person name="Vuilleumier S."/>
        </authorList>
    </citation>
    <scope>NUCLEOTIDE SEQUENCE [LARGE SCALE GENOMIC DNA]</scope>
    <source>
        <strain evidence="3">CM4 / NCIMB 13688</strain>
    </source>
</reference>
<proteinExistence type="predicted"/>
<evidence type="ECO:0000313" key="3">
    <source>
        <dbReference type="Proteomes" id="UP000002385"/>
    </source>
</evidence>
<dbReference type="Proteomes" id="UP000002385">
    <property type="component" value="Chromosome"/>
</dbReference>
<gene>
    <name evidence="2" type="ordered locus">Mchl_3318</name>
</gene>
<dbReference type="EMBL" id="CP001298">
    <property type="protein sequence ID" value="ACK84153.1"/>
    <property type="molecule type" value="Genomic_DNA"/>
</dbReference>
<sequence>MSEAIHRERQRQDLSTAAARMAPEGPSLSFDAARERFLIAKALFIYAKEIAADRHGQKLEAQQMTEILEQRYRGEMDQLLYAEVLKRALRLGFLPAGTVTVEALNAFLAQHKGPSAYDLDDDIPF</sequence>
<dbReference type="AlphaFoldDB" id="B7KTU3"/>
<feature type="compositionally biased region" description="Basic and acidic residues" evidence="1">
    <location>
        <begin position="1"/>
        <end position="12"/>
    </location>
</feature>
<dbReference type="HOGENOM" id="CLU_1990026_0_0_5"/>